<gene>
    <name evidence="8" type="primary">glgA</name>
    <name evidence="11" type="ORF">HWQ67_05465</name>
</gene>
<keyword evidence="12" id="KW-1185">Reference proteome</keyword>
<evidence type="ECO:0000313" key="11">
    <source>
        <dbReference type="EMBL" id="MBV6341026.1"/>
    </source>
</evidence>
<keyword evidence="5 8" id="KW-0328">Glycosyltransferase</keyword>
<dbReference type="InterPro" id="IPR013534">
    <property type="entry name" value="Starch_synth_cat_dom"/>
</dbReference>
<accession>A0ABS6RWL9</accession>
<evidence type="ECO:0000256" key="5">
    <source>
        <dbReference type="ARBA" id="ARBA00022676"/>
    </source>
</evidence>
<feature type="domain" description="Starch synthase catalytic" evidence="10">
    <location>
        <begin position="3"/>
        <end position="238"/>
    </location>
</feature>
<dbReference type="RefSeq" id="WP_218251639.1">
    <property type="nucleotide sequence ID" value="NZ_JABXWD010000066.1"/>
</dbReference>
<feature type="binding site" evidence="8">
    <location>
        <position position="15"/>
    </location>
    <ligand>
        <name>ADP-alpha-D-glucose</name>
        <dbReference type="ChEBI" id="CHEBI:57498"/>
    </ligand>
</feature>
<dbReference type="HAMAP" id="MF_00484">
    <property type="entry name" value="Glycogen_synth"/>
    <property type="match status" value="1"/>
</dbReference>
<evidence type="ECO:0000256" key="7">
    <source>
        <dbReference type="ARBA" id="ARBA00023056"/>
    </source>
</evidence>
<dbReference type="InterPro" id="IPR011835">
    <property type="entry name" value="GS/SS"/>
</dbReference>
<evidence type="ECO:0000256" key="8">
    <source>
        <dbReference type="HAMAP-Rule" id="MF_00484"/>
    </source>
</evidence>
<evidence type="ECO:0000256" key="6">
    <source>
        <dbReference type="ARBA" id="ARBA00022679"/>
    </source>
</evidence>
<reference evidence="11 12" key="1">
    <citation type="journal article" date="2020" name="J Geophys Res Biogeosci">
        <title>Magnetotaxis as an Adaptation to Enable Bacterial Shuttling of Microbial Sulfur and Sulfur Cycling Across Aquatic Oxic#Anoxic Interfaces.</title>
        <authorList>
            <person name="Li J."/>
            <person name="Liu P."/>
            <person name="Wang J."/>
            <person name="Roberts A.P."/>
            <person name="Pan Y."/>
        </authorList>
    </citation>
    <scope>NUCLEOTIDE SEQUENCE [LARGE SCALE GENOMIC DNA]</scope>
    <source>
        <strain evidence="11 12">MYR-1_YQ</strain>
    </source>
</reference>
<dbReference type="NCBIfam" id="TIGR02095">
    <property type="entry name" value="glgA"/>
    <property type="match status" value="1"/>
</dbReference>
<protein>
    <recommendedName>
        <fullName evidence="8">Glycogen synthase</fullName>
        <ecNumber evidence="8">2.4.1.21</ecNumber>
    </recommendedName>
    <alternativeName>
        <fullName evidence="8">Starch [bacterial glycogen] synthase</fullName>
    </alternativeName>
</protein>
<comment type="similarity">
    <text evidence="4 8">Belongs to the glycosyltransferase 1 family. Bacterial/plant glycogen synthase subfamily.</text>
</comment>
<evidence type="ECO:0000256" key="2">
    <source>
        <dbReference type="ARBA" id="ARBA00002764"/>
    </source>
</evidence>
<keyword evidence="6 8" id="KW-0808">Transferase</keyword>
<dbReference type="EC" id="2.4.1.21" evidence="8"/>
<name>A0ABS6RWL9_9BACT</name>
<evidence type="ECO:0000256" key="3">
    <source>
        <dbReference type="ARBA" id="ARBA00004964"/>
    </source>
</evidence>
<dbReference type="Proteomes" id="UP001196980">
    <property type="component" value="Unassembled WGS sequence"/>
</dbReference>
<dbReference type="CDD" id="cd03791">
    <property type="entry name" value="GT5_Glycogen_synthase_DULL1-like"/>
    <property type="match status" value="1"/>
</dbReference>
<evidence type="ECO:0000256" key="1">
    <source>
        <dbReference type="ARBA" id="ARBA00001478"/>
    </source>
</evidence>
<evidence type="ECO:0000256" key="4">
    <source>
        <dbReference type="ARBA" id="ARBA00010281"/>
    </source>
</evidence>
<dbReference type="NCBIfam" id="NF001905">
    <property type="entry name" value="PRK00654.2-4"/>
    <property type="match status" value="1"/>
</dbReference>
<dbReference type="PANTHER" id="PTHR46083">
    <property type="match status" value="1"/>
</dbReference>
<dbReference type="Pfam" id="PF08323">
    <property type="entry name" value="Glyco_transf_5"/>
    <property type="match status" value="1"/>
</dbReference>
<keyword evidence="7 8" id="KW-0320">Glycogen biosynthesis</keyword>
<comment type="function">
    <text evidence="2 8">Synthesizes alpha-1,4-glucan chains using ADP-glucose.</text>
</comment>
<sequence>MYIAMIASECAPVSKVGGLADVVDGLSRELARKGHKVEVILPYYDCMNHSLVEDLQNNPMALSVQYGGKRVFCTAHMGRVHDNVCYFIKSHSEEKYFDRGSFYGAGDDEERFTFFCLAALEFLKESGKHPDVIHCHDWQTALIPILLKTSHQRTTKTCYTIHNIKHQGKITDKAMKKAGLDPASLSGKDSVMDDSKQGYINLMKGGIIHADAVTTVSPQYAVETRTSKLGEGLEVVLSQHAAKYEGIINGVDYDTWNPATDTNVPFNYAIETIEDKFKNKERLRARLSMRNAFKPIVSVVGRLDMQKGVHLIRHAILNALSTGMQFVLLGSSPDREIAEYFYHLKHYLKNNPDCHINLSHDEDLAHLIYAGSDFLLMPSMFEPCGLTQMLAMRYGTVPIVRKTGGLSDTVFDIEDSNTLRTQRNGFVFTDFTYDAIEQTLKRAAATWNEKPYTFREIMLTDMTTDYSWTLPAEKYLTVYSKISGKQ</sequence>
<evidence type="ECO:0000259" key="10">
    <source>
        <dbReference type="Pfam" id="PF08323"/>
    </source>
</evidence>
<comment type="catalytic activity">
    <reaction evidence="1 8">
        <text>[(1-&gt;4)-alpha-D-glucosyl](n) + ADP-alpha-D-glucose = [(1-&gt;4)-alpha-D-glucosyl](n+1) + ADP + H(+)</text>
        <dbReference type="Rhea" id="RHEA:18189"/>
        <dbReference type="Rhea" id="RHEA-COMP:9584"/>
        <dbReference type="Rhea" id="RHEA-COMP:9587"/>
        <dbReference type="ChEBI" id="CHEBI:15378"/>
        <dbReference type="ChEBI" id="CHEBI:15444"/>
        <dbReference type="ChEBI" id="CHEBI:57498"/>
        <dbReference type="ChEBI" id="CHEBI:456216"/>
        <dbReference type="EC" id="2.4.1.21"/>
    </reaction>
</comment>
<comment type="caution">
    <text evidence="11">The sequence shown here is derived from an EMBL/GenBank/DDBJ whole genome shotgun (WGS) entry which is preliminary data.</text>
</comment>
<dbReference type="InterPro" id="IPR001296">
    <property type="entry name" value="Glyco_trans_1"/>
</dbReference>
<feature type="domain" description="Glycosyl transferase family 1" evidence="9">
    <location>
        <begin position="294"/>
        <end position="443"/>
    </location>
</feature>
<dbReference type="PANTHER" id="PTHR46083:SF1">
    <property type="entry name" value="GLYCOGEN SYNTHASE 2-RELATED"/>
    <property type="match status" value="1"/>
</dbReference>
<evidence type="ECO:0000259" key="9">
    <source>
        <dbReference type="Pfam" id="PF00534"/>
    </source>
</evidence>
<proteinExistence type="inferred from homology"/>
<dbReference type="EMBL" id="JABXWD010000066">
    <property type="protein sequence ID" value="MBV6341026.1"/>
    <property type="molecule type" value="Genomic_DNA"/>
</dbReference>
<comment type="pathway">
    <text evidence="3 8">Glycan biosynthesis; glycogen biosynthesis.</text>
</comment>
<evidence type="ECO:0000313" key="12">
    <source>
        <dbReference type="Proteomes" id="UP001196980"/>
    </source>
</evidence>
<organism evidence="11 12">
    <name type="scientific">Candidatus Magnetobacterium casense</name>
    <dbReference type="NCBI Taxonomy" id="1455061"/>
    <lineage>
        <taxon>Bacteria</taxon>
        <taxon>Pseudomonadati</taxon>
        <taxon>Nitrospirota</taxon>
        <taxon>Thermodesulfovibrionia</taxon>
        <taxon>Thermodesulfovibrionales</taxon>
        <taxon>Candidatus Magnetobacteriaceae</taxon>
        <taxon>Candidatus Magnetobacterium</taxon>
    </lineage>
</organism>
<dbReference type="Pfam" id="PF00534">
    <property type="entry name" value="Glycos_transf_1"/>
    <property type="match status" value="1"/>
</dbReference>